<feature type="compositionally biased region" description="Pro residues" evidence="1">
    <location>
        <begin position="96"/>
        <end position="109"/>
    </location>
</feature>
<accession>A0ABV5FZI4</accession>
<name>A0ABV5FZI4_9MICC</name>
<organism evidence="2 3">
    <name type="scientific">Citricoccus parietis</name>
    <dbReference type="NCBI Taxonomy" id="592307"/>
    <lineage>
        <taxon>Bacteria</taxon>
        <taxon>Bacillati</taxon>
        <taxon>Actinomycetota</taxon>
        <taxon>Actinomycetes</taxon>
        <taxon>Micrococcales</taxon>
        <taxon>Micrococcaceae</taxon>
        <taxon>Citricoccus</taxon>
    </lineage>
</organism>
<evidence type="ECO:0000313" key="2">
    <source>
        <dbReference type="EMBL" id="MFB9072105.1"/>
    </source>
</evidence>
<dbReference type="EMBL" id="JBHMFI010000001">
    <property type="protein sequence ID" value="MFB9072105.1"/>
    <property type="molecule type" value="Genomic_DNA"/>
</dbReference>
<sequence>MAPPGCCAAGRPPSSPHSGPPDHTPLRPSPHARLICPRTATAQATCTTPARHRSSGSSPSRWPDPSAPPWPGAGCPGGAWPPGWAPANCSSTGSTPSPPCPPPPAPSAS</sequence>
<feature type="compositionally biased region" description="Low complexity" evidence="1">
    <location>
        <begin position="1"/>
        <end position="12"/>
    </location>
</feature>
<feature type="compositionally biased region" description="Pro residues" evidence="1">
    <location>
        <begin position="13"/>
        <end position="23"/>
    </location>
</feature>
<feature type="compositionally biased region" description="Low complexity" evidence="1">
    <location>
        <begin position="81"/>
        <end position="95"/>
    </location>
</feature>
<comment type="caution">
    <text evidence="2">The sequence shown here is derived from an EMBL/GenBank/DDBJ whole genome shotgun (WGS) entry which is preliminary data.</text>
</comment>
<protein>
    <submittedName>
        <fullName evidence="2">Uncharacterized protein</fullName>
    </submittedName>
</protein>
<gene>
    <name evidence="2" type="ORF">ACFFX0_13185</name>
</gene>
<feature type="region of interest" description="Disordered" evidence="1">
    <location>
        <begin position="1"/>
        <end position="109"/>
    </location>
</feature>
<dbReference type="Proteomes" id="UP001589575">
    <property type="component" value="Unassembled WGS sequence"/>
</dbReference>
<evidence type="ECO:0000313" key="3">
    <source>
        <dbReference type="Proteomes" id="UP001589575"/>
    </source>
</evidence>
<reference evidence="2 3" key="1">
    <citation type="submission" date="2024-09" db="EMBL/GenBank/DDBJ databases">
        <authorList>
            <person name="Sun Q."/>
            <person name="Mori K."/>
        </authorList>
    </citation>
    <scope>NUCLEOTIDE SEQUENCE [LARGE SCALE GENOMIC DNA]</scope>
    <source>
        <strain evidence="2 3">CCM 7609</strain>
    </source>
</reference>
<feature type="compositionally biased region" description="Low complexity" evidence="1">
    <location>
        <begin position="36"/>
        <end position="49"/>
    </location>
</feature>
<proteinExistence type="predicted"/>
<keyword evidence="3" id="KW-1185">Reference proteome</keyword>
<evidence type="ECO:0000256" key="1">
    <source>
        <dbReference type="SAM" id="MobiDB-lite"/>
    </source>
</evidence>